<dbReference type="Gene3D" id="2.60.40.10">
    <property type="entry name" value="Immunoglobulins"/>
    <property type="match status" value="2"/>
</dbReference>
<protein>
    <submittedName>
        <fullName evidence="9">S8 family serine peptidase</fullName>
    </submittedName>
</protein>
<proteinExistence type="inferred from homology"/>
<dbReference type="InterPro" id="IPR015500">
    <property type="entry name" value="Peptidase_S8_subtilisin-rel"/>
</dbReference>
<dbReference type="Proteomes" id="UP000886805">
    <property type="component" value="Unassembled WGS sequence"/>
</dbReference>
<dbReference type="SUPFAM" id="SSF52743">
    <property type="entry name" value="Subtilisin-like"/>
    <property type="match status" value="1"/>
</dbReference>
<evidence type="ECO:0000256" key="4">
    <source>
        <dbReference type="ARBA" id="ARBA00022825"/>
    </source>
</evidence>
<gene>
    <name evidence="9" type="ORF">H9849_07665</name>
</gene>
<dbReference type="Gene3D" id="3.40.50.200">
    <property type="entry name" value="Peptidase S8/S53 domain"/>
    <property type="match status" value="1"/>
</dbReference>
<dbReference type="SUPFAM" id="SSF49265">
    <property type="entry name" value="Fibronectin type III"/>
    <property type="match status" value="1"/>
</dbReference>
<evidence type="ECO:0000256" key="2">
    <source>
        <dbReference type="ARBA" id="ARBA00022670"/>
    </source>
</evidence>
<dbReference type="InterPro" id="IPR036116">
    <property type="entry name" value="FN3_sf"/>
</dbReference>
<feature type="compositionally biased region" description="Acidic residues" evidence="7">
    <location>
        <begin position="102"/>
        <end position="118"/>
    </location>
</feature>
<organism evidence="9 10">
    <name type="scientific">Candidatus Anaerobutyricum stercoripullorum</name>
    <dbReference type="NCBI Taxonomy" id="2838456"/>
    <lineage>
        <taxon>Bacteria</taxon>
        <taxon>Bacillati</taxon>
        <taxon>Bacillota</taxon>
        <taxon>Clostridia</taxon>
        <taxon>Lachnospirales</taxon>
        <taxon>Lachnospiraceae</taxon>
        <taxon>Anaerobutyricum</taxon>
    </lineage>
</organism>
<feature type="domain" description="Peptidase S8/S53" evidence="8">
    <location>
        <begin position="269"/>
        <end position="509"/>
    </location>
</feature>
<dbReference type="Pfam" id="PF00082">
    <property type="entry name" value="Peptidase_S8"/>
    <property type="match status" value="1"/>
</dbReference>
<accession>A0A9D1X5A1</accession>
<keyword evidence="4 5" id="KW-0720">Serine protease</keyword>
<dbReference type="EMBL" id="DXEQ01000226">
    <property type="protein sequence ID" value="HIX72885.1"/>
    <property type="molecule type" value="Genomic_DNA"/>
</dbReference>
<evidence type="ECO:0000256" key="3">
    <source>
        <dbReference type="ARBA" id="ARBA00022801"/>
    </source>
</evidence>
<dbReference type="PANTHER" id="PTHR43806">
    <property type="entry name" value="PEPTIDASE S8"/>
    <property type="match status" value="1"/>
</dbReference>
<evidence type="ECO:0000313" key="10">
    <source>
        <dbReference type="Proteomes" id="UP000886805"/>
    </source>
</evidence>
<comment type="caution">
    <text evidence="9">The sequence shown here is derived from an EMBL/GenBank/DDBJ whole genome shotgun (WGS) entry which is preliminary data.</text>
</comment>
<feature type="active site" description="Charge relay system" evidence="5">
    <location>
        <position position="311"/>
    </location>
</feature>
<dbReference type="PROSITE" id="PS51892">
    <property type="entry name" value="SUBTILASE"/>
    <property type="match status" value="1"/>
</dbReference>
<feature type="compositionally biased region" description="Basic and acidic residues" evidence="7">
    <location>
        <begin position="122"/>
        <end position="133"/>
    </location>
</feature>
<reference evidence="9" key="2">
    <citation type="submission" date="2021-04" db="EMBL/GenBank/DDBJ databases">
        <authorList>
            <person name="Gilroy R."/>
        </authorList>
    </citation>
    <scope>NUCLEOTIDE SEQUENCE</scope>
    <source>
        <strain evidence="9">ChiSxjej3B15-1167</strain>
    </source>
</reference>
<feature type="active site" description="Charge relay system" evidence="5">
    <location>
        <position position="461"/>
    </location>
</feature>
<dbReference type="PRINTS" id="PR00723">
    <property type="entry name" value="SUBTILISIN"/>
</dbReference>
<dbReference type="PANTHER" id="PTHR43806:SF11">
    <property type="entry name" value="CEREVISIN-RELATED"/>
    <property type="match status" value="1"/>
</dbReference>
<feature type="active site" description="Charge relay system" evidence="5">
    <location>
        <position position="276"/>
    </location>
</feature>
<dbReference type="PROSITE" id="PS00136">
    <property type="entry name" value="SUBTILASE_ASP"/>
    <property type="match status" value="1"/>
</dbReference>
<evidence type="ECO:0000256" key="5">
    <source>
        <dbReference type="PROSITE-ProRule" id="PRU01240"/>
    </source>
</evidence>
<dbReference type="PROSITE" id="PS51257">
    <property type="entry name" value="PROKAR_LIPOPROTEIN"/>
    <property type="match status" value="1"/>
</dbReference>
<dbReference type="PROSITE" id="PS00138">
    <property type="entry name" value="SUBTILASE_SER"/>
    <property type="match status" value="1"/>
</dbReference>
<feature type="compositionally biased region" description="Acidic residues" evidence="7">
    <location>
        <begin position="51"/>
        <end position="70"/>
    </location>
</feature>
<sequence length="713" mass="77871">MKKETENRAGRWGRSGLAVALSLLLGIGSFLGGACADVFAQTVTAQTLTEGQEEDLAAEADTSVGEEGDYAVEGKELTDSEEISDLISDTWDESYFGTAVVDTEEGEVDVDGETESLPDSDGGEKDKKKSRREQEEILEEYMETLPEDGLYNVEETEDGEYEITAPFQTKRLIVETTDIQEDYNAKDIYYNTELGETILQFETEEDTKKAFEELSRQYGEESCYPDEIYYVDEILTDDVTLASSGSYSWGAAFMGMNTLKGQAEGRYGAVTVAILDTGIDKSNFMFRSRNISSKSYNFIDGNKNVTDNHGHGTHVAGIIADSTPSNVRFLILKISNSSGYSSLLTIKTALQYALSHDADVVNMSLGFVAANAMSVTYLDSLINKAYKNGIAICCAAGNNGVDVAFCYPANNNKTLAIGAFGMNGNAASYSNYGSLLDFAAPGTAIVSAAARGMLIGMTGTSMAAPHITAAVTYLKMLQPNLSVSGIYNELKARCMDLGAPGKDAHFGWGCPVLTNLLQTGIYDKTNVVSADKGSVAAPTLKKAENVKGGVKIAWKKVKKADKYIIYRKKGNGAFKKVKTVSKKTKSWTDKSVSQGKKYTYAVKAVRNNKNSDRSNSRVIVYIKQPQKIKTRRKKGQKALIRWAKMAKVSGYQIRYSGNKKMKNAKTLTVSGSAAKRTIKGLKKKNYYCRVRAYRDAGGTRYYSAWSATARIKK</sequence>
<evidence type="ECO:0000256" key="7">
    <source>
        <dbReference type="SAM" id="MobiDB-lite"/>
    </source>
</evidence>
<comment type="similarity">
    <text evidence="1 5 6">Belongs to the peptidase S8 family.</text>
</comment>
<dbReference type="GO" id="GO:0004252">
    <property type="term" value="F:serine-type endopeptidase activity"/>
    <property type="evidence" value="ECO:0007669"/>
    <property type="project" value="UniProtKB-UniRule"/>
</dbReference>
<dbReference type="InterPro" id="IPR000209">
    <property type="entry name" value="Peptidase_S8/S53_dom"/>
</dbReference>
<feature type="region of interest" description="Disordered" evidence="7">
    <location>
        <begin position="101"/>
        <end position="133"/>
    </location>
</feature>
<dbReference type="GO" id="GO:0006508">
    <property type="term" value="P:proteolysis"/>
    <property type="evidence" value="ECO:0007669"/>
    <property type="project" value="UniProtKB-KW"/>
</dbReference>
<evidence type="ECO:0000313" key="9">
    <source>
        <dbReference type="EMBL" id="HIX72885.1"/>
    </source>
</evidence>
<keyword evidence="3 5" id="KW-0378">Hydrolase</keyword>
<dbReference type="InterPro" id="IPR013783">
    <property type="entry name" value="Ig-like_fold"/>
</dbReference>
<feature type="region of interest" description="Disordered" evidence="7">
    <location>
        <begin position="50"/>
        <end position="79"/>
    </location>
</feature>
<dbReference type="InterPro" id="IPR036852">
    <property type="entry name" value="Peptidase_S8/S53_dom_sf"/>
</dbReference>
<keyword evidence="2 5" id="KW-0645">Protease</keyword>
<dbReference type="AlphaFoldDB" id="A0A9D1X5A1"/>
<dbReference type="InterPro" id="IPR050131">
    <property type="entry name" value="Peptidase_S8_subtilisin-like"/>
</dbReference>
<dbReference type="InterPro" id="IPR023828">
    <property type="entry name" value="Peptidase_S8_Ser-AS"/>
</dbReference>
<dbReference type="InterPro" id="IPR023827">
    <property type="entry name" value="Peptidase_S8_Asp-AS"/>
</dbReference>
<evidence type="ECO:0000256" key="6">
    <source>
        <dbReference type="RuleBase" id="RU003355"/>
    </source>
</evidence>
<reference evidence="9" key="1">
    <citation type="journal article" date="2021" name="PeerJ">
        <title>Extensive microbial diversity within the chicken gut microbiome revealed by metagenomics and culture.</title>
        <authorList>
            <person name="Gilroy R."/>
            <person name="Ravi A."/>
            <person name="Getino M."/>
            <person name="Pursley I."/>
            <person name="Horton D.L."/>
            <person name="Alikhan N.F."/>
            <person name="Baker D."/>
            <person name="Gharbi K."/>
            <person name="Hall N."/>
            <person name="Watson M."/>
            <person name="Adriaenssens E.M."/>
            <person name="Foster-Nyarko E."/>
            <person name="Jarju S."/>
            <person name="Secka A."/>
            <person name="Antonio M."/>
            <person name="Oren A."/>
            <person name="Chaudhuri R.R."/>
            <person name="La Ragione R."/>
            <person name="Hildebrand F."/>
            <person name="Pallen M.J."/>
        </authorList>
    </citation>
    <scope>NUCLEOTIDE SEQUENCE</scope>
    <source>
        <strain evidence="9">ChiSxjej3B15-1167</strain>
    </source>
</reference>
<evidence type="ECO:0000256" key="1">
    <source>
        <dbReference type="ARBA" id="ARBA00011073"/>
    </source>
</evidence>
<evidence type="ECO:0000259" key="8">
    <source>
        <dbReference type="Pfam" id="PF00082"/>
    </source>
</evidence>
<name>A0A9D1X5A1_9FIRM</name>